<sequence>MSDPLVTMVTMVTKTYFARRGALLVTVFAFSDDDDGVDLDARLPELGQPSGHFDRTRFHEDRHGSGPGHHRGRRVARCIEGHRVYLKRNPHHASSHREERDEHGFHWVHFPGEQDCAGHAPASPSESQEHKILKARAVVAFRSAGNDPVRTEVNGTNRGYRSDVQFQRPDGSRFALEIQVSGIDAVTARRRTDLTRRDGIEPLWLTSRADEDWQQLVPCVRLIRPLSGDTRQLRIEQVELFVTGTVEPYWEPCDNSRGCWRRRLHGTSTCPEHLRWRTTTESSGQVIDEVTTRYIDTAQMLGIDTFAERITRGELVIAHTARDDRRGTFPVISTPTARVEALDYARELQQWREHNRRDPRLSPATAYCTQPDHSPADDHDSPTAQDAIPPPWQPLRARACELARARGVWVRPVPNPSGLLEQLQLPGTRLVRGELLLVATHADRKTLTEGGLDPHRIAVAADPTTTAPEAA</sequence>
<dbReference type="RefSeq" id="WP_132672221.1">
    <property type="nucleotide sequence ID" value="NZ_SMKS01000002.1"/>
</dbReference>
<keyword evidence="4" id="KW-1185">Reference proteome</keyword>
<dbReference type="OrthoDB" id="9909934at2"/>
<proteinExistence type="predicted"/>
<feature type="region of interest" description="Disordered" evidence="1">
    <location>
        <begin position="353"/>
        <end position="391"/>
    </location>
</feature>
<evidence type="ECO:0000259" key="2">
    <source>
        <dbReference type="Pfam" id="PF06054"/>
    </source>
</evidence>
<dbReference type="InterPro" id="IPR010330">
    <property type="entry name" value="CoiA_nuc"/>
</dbReference>
<comment type="caution">
    <text evidence="3">The sequence shown here is derived from an EMBL/GenBank/DDBJ whole genome shotgun (WGS) entry which is preliminary data.</text>
</comment>
<dbReference type="Proteomes" id="UP000295674">
    <property type="component" value="Unassembled WGS sequence"/>
</dbReference>
<feature type="compositionally biased region" description="Basic and acidic residues" evidence="1">
    <location>
        <begin position="52"/>
        <end position="64"/>
    </location>
</feature>
<dbReference type="EMBL" id="SMKS01000002">
    <property type="protein sequence ID" value="TDD10122.1"/>
    <property type="molecule type" value="Genomic_DNA"/>
</dbReference>
<accession>A0A4R4VVR9</accession>
<name>A0A4R4VVR9_9PSEU</name>
<feature type="region of interest" description="Disordered" evidence="1">
    <location>
        <begin position="48"/>
        <end position="72"/>
    </location>
</feature>
<gene>
    <name evidence="3" type="ORF">E1181_02495</name>
</gene>
<protein>
    <recommendedName>
        <fullName evidence="2">Competence protein CoiA nuclease-like domain-containing protein</fullName>
    </recommendedName>
</protein>
<evidence type="ECO:0000256" key="1">
    <source>
        <dbReference type="SAM" id="MobiDB-lite"/>
    </source>
</evidence>
<evidence type="ECO:0000313" key="4">
    <source>
        <dbReference type="Proteomes" id="UP000295674"/>
    </source>
</evidence>
<dbReference type="Pfam" id="PF06054">
    <property type="entry name" value="CoiA_nuc"/>
    <property type="match status" value="1"/>
</dbReference>
<dbReference type="AlphaFoldDB" id="A0A4R4VVR9"/>
<reference evidence="3 4" key="1">
    <citation type="submission" date="2019-03" db="EMBL/GenBank/DDBJ databases">
        <title>Draft genome sequences of novel Actinobacteria.</title>
        <authorList>
            <person name="Sahin N."/>
            <person name="Ay H."/>
            <person name="Saygin H."/>
        </authorList>
    </citation>
    <scope>NUCLEOTIDE SEQUENCE [LARGE SCALE GENOMIC DNA]</scope>
    <source>
        <strain evidence="3 4">16K309</strain>
    </source>
</reference>
<evidence type="ECO:0000313" key="3">
    <source>
        <dbReference type="EMBL" id="TDD10122.1"/>
    </source>
</evidence>
<organism evidence="3 4">
    <name type="scientific">Saccharopolyspora terrae</name>
    <dbReference type="NCBI Taxonomy" id="2530384"/>
    <lineage>
        <taxon>Bacteria</taxon>
        <taxon>Bacillati</taxon>
        <taxon>Actinomycetota</taxon>
        <taxon>Actinomycetes</taxon>
        <taxon>Pseudonocardiales</taxon>
        <taxon>Pseudonocardiaceae</taxon>
        <taxon>Saccharopolyspora</taxon>
    </lineage>
</organism>
<feature type="domain" description="Competence protein CoiA nuclease-like" evidence="2">
    <location>
        <begin position="126"/>
        <end position="207"/>
    </location>
</feature>